<evidence type="ECO:0000313" key="3">
    <source>
        <dbReference type="Proteomes" id="UP000275267"/>
    </source>
</evidence>
<feature type="compositionally biased region" description="Gly residues" evidence="1">
    <location>
        <begin position="360"/>
        <end position="369"/>
    </location>
</feature>
<keyword evidence="3" id="KW-1185">Reference proteome</keyword>
<dbReference type="AlphaFoldDB" id="A0A3L6T617"/>
<name>A0A3L6T617_PANMI</name>
<reference evidence="3" key="1">
    <citation type="journal article" date="2019" name="Nat. Commun.">
        <title>The genome of broomcorn millet.</title>
        <authorList>
            <person name="Zou C."/>
            <person name="Miki D."/>
            <person name="Li D."/>
            <person name="Tang Q."/>
            <person name="Xiao L."/>
            <person name="Rajput S."/>
            <person name="Deng P."/>
            <person name="Jia W."/>
            <person name="Huang R."/>
            <person name="Zhang M."/>
            <person name="Sun Y."/>
            <person name="Hu J."/>
            <person name="Fu X."/>
            <person name="Schnable P.S."/>
            <person name="Li F."/>
            <person name="Zhang H."/>
            <person name="Feng B."/>
            <person name="Zhu X."/>
            <person name="Liu R."/>
            <person name="Schnable J.C."/>
            <person name="Zhu J.-K."/>
            <person name="Zhang H."/>
        </authorList>
    </citation>
    <scope>NUCLEOTIDE SEQUENCE [LARGE SCALE GENOMIC DNA]</scope>
</reference>
<feature type="region of interest" description="Disordered" evidence="1">
    <location>
        <begin position="305"/>
        <end position="330"/>
    </location>
</feature>
<proteinExistence type="predicted"/>
<dbReference type="PANTHER" id="PTHR33087">
    <property type="entry name" value="OS07G0539200 PROTEIN"/>
    <property type="match status" value="1"/>
</dbReference>
<dbReference type="OrthoDB" id="682567at2759"/>
<organism evidence="2 3">
    <name type="scientific">Panicum miliaceum</name>
    <name type="common">Proso millet</name>
    <name type="synonym">Broomcorn millet</name>
    <dbReference type="NCBI Taxonomy" id="4540"/>
    <lineage>
        <taxon>Eukaryota</taxon>
        <taxon>Viridiplantae</taxon>
        <taxon>Streptophyta</taxon>
        <taxon>Embryophyta</taxon>
        <taxon>Tracheophyta</taxon>
        <taxon>Spermatophyta</taxon>
        <taxon>Magnoliopsida</taxon>
        <taxon>Liliopsida</taxon>
        <taxon>Poales</taxon>
        <taxon>Poaceae</taxon>
        <taxon>PACMAD clade</taxon>
        <taxon>Panicoideae</taxon>
        <taxon>Panicodae</taxon>
        <taxon>Paniceae</taxon>
        <taxon>Panicinae</taxon>
        <taxon>Panicum</taxon>
        <taxon>Panicum sect. Panicum</taxon>
    </lineage>
</organism>
<feature type="region of interest" description="Disordered" evidence="1">
    <location>
        <begin position="354"/>
        <end position="380"/>
    </location>
</feature>
<sequence>MAPTNRSWPRFDADGFEAVRGEYWWRTERRPVHSRLGPRVQAGLYRLDARIPAAAGGGGEREASKSHSANCGEGAAKGMDFPELHLVNPDFRPDHVVACTARTPALAEEERNLELHALLAVQVDGRAQLTIDQVLRDALRQLRISEWSLRVTNIAAATFLLRFVDPTFRTAALVSRGITVGHTGLHLRPWTRQFGAAASKIKYRVRLCLEGVPSHAWQCEVVAPLFSPPSFVEKICDKRYTDKEKECLCLWMWTDDGTLRIEEPITVTEEHFIHLGNMGSPYERSDQAELLMYEVLIHVDQVQDFSTPPARPHRSEHNDTSGLPSDEPETEWPVHYRYSWTLGVKDGEADGRFFSSSSRTGGGAFGGGRGTREYRRHDGSMAEEDVLRKTKVGEDTLEGNGTHKPELRTKPKQSGPLEDLWWAGSHFPFGENHLPEGTVTGVDPMKEEAETQLAIGAVLRRGQEIEEGQNHTAVLQQITESDSKVSTLAVEFASSEEVLVEAFSAGLEAGQIGVVGPDAPIRASTVRPDLGLKDGSTQLVEGGDGLEAPLSGTANVIQASGLGYEDNGLEEANGAAVLDQMAVGPEEGAPALAGRQQQEAADGQEETAAASIGQTDPGQVSKGVARFAVSIKKPVLQTPSLKTESASARKAAQRPSAVEKMTSSEQKAERRSKRLANKPPSNLSIEEQATAFLIRRCGISGPSKMPSAAEQSRFRTQFVEHMEGEVVHGMRDVFGLPEDGVADSLSPLLIDAEA</sequence>
<feature type="region of interest" description="Disordered" evidence="1">
    <location>
        <begin position="640"/>
        <end position="682"/>
    </location>
</feature>
<comment type="caution">
    <text evidence="2">The sequence shown here is derived from an EMBL/GenBank/DDBJ whole genome shotgun (WGS) entry which is preliminary data.</text>
</comment>
<dbReference type="InterPro" id="IPR053253">
    <property type="entry name" value="Sex_diff_modulator"/>
</dbReference>
<feature type="region of interest" description="Disordered" evidence="1">
    <location>
        <begin position="395"/>
        <end position="414"/>
    </location>
</feature>
<dbReference type="PANTHER" id="PTHR33087:SF31">
    <property type="entry name" value="OS06G0482850 PROTEIN"/>
    <property type="match status" value="1"/>
</dbReference>
<feature type="region of interest" description="Disordered" evidence="1">
    <location>
        <begin position="590"/>
        <end position="619"/>
    </location>
</feature>
<dbReference type="EMBL" id="PQIB02000002">
    <property type="protein sequence ID" value="RLN33559.1"/>
    <property type="molecule type" value="Genomic_DNA"/>
</dbReference>
<evidence type="ECO:0000313" key="2">
    <source>
        <dbReference type="EMBL" id="RLN33559.1"/>
    </source>
</evidence>
<evidence type="ECO:0000256" key="1">
    <source>
        <dbReference type="SAM" id="MobiDB-lite"/>
    </source>
</evidence>
<gene>
    <name evidence="2" type="ORF">C2845_PM03G14920</name>
</gene>
<protein>
    <recommendedName>
        <fullName evidence="4">DUF4283 domain-containing protein</fullName>
    </recommendedName>
</protein>
<dbReference type="Proteomes" id="UP000275267">
    <property type="component" value="Unassembled WGS sequence"/>
</dbReference>
<accession>A0A3L6T617</accession>
<evidence type="ECO:0008006" key="4">
    <source>
        <dbReference type="Google" id="ProtNLM"/>
    </source>
</evidence>
<feature type="compositionally biased region" description="Basic and acidic residues" evidence="1">
    <location>
        <begin position="370"/>
        <end position="380"/>
    </location>
</feature>